<dbReference type="Proteomes" id="UP001235760">
    <property type="component" value="Unassembled WGS sequence"/>
</dbReference>
<dbReference type="SUPFAM" id="SSF54285">
    <property type="entry name" value="MoaD/ThiS"/>
    <property type="match status" value="1"/>
</dbReference>
<evidence type="ECO:0000313" key="1">
    <source>
        <dbReference type="EMBL" id="MDP4299621.1"/>
    </source>
</evidence>
<sequence length="84" mass="9208">MRITFKLYATLGEYLPSEGRIGNVVQLDVPATTTIVDLVEQHRLPPRLVHLVLVNGVFVPPAERATRVLQPDDVLAIWPPVAGG</sequence>
<dbReference type="Pfam" id="PF02597">
    <property type="entry name" value="ThiS"/>
    <property type="match status" value="1"/>
</dbReference>
<dbReference type="InterPro" id="IPR016155">
    <property type="entry name" value="Mopterin_synth/thiamin_S_b"/>
</dbReference>
<keyword evidence="2" id="KW-1185">Reference proteome</keyword>
<organism evidence="1 2">
    <name type="scientific">Leptothrix discophora</name>
    <dbReference type="NCBI Taxonomy" id="89"/>
    <lineage>
        <taxon>Bacteria</taxon>
        <taxon>Pseudomonadati</taxon>
        <taxon>Pseudomonadota</taxon>
        <taxon>Betaproteobacteria</taxon>
        <taxon>Burkholderiales</taxon>
        <taxon>Sphaerotilaceae</taxon>
        <taxon>Leptothrix</taxon>
    </lineage>
</organism>
<dbReference type="EMBL" id="JAUZEE010000001">
    <property type="protein sequence ID" value="MDP4299621.1"/>
    <property type="molecule type" value="Genomic_DNA"/>
</dbReference>
<protein>
    <submittedName>
        <fullName evidence="1">MoaD/ThiS family protein</fullName>
    </submittedName>
</protein>
<dbReference type="Gene3D" id="3.10.20.30">
    <property type="match status" value="1"/>
</dbReference>
<name>A0ABT9FZN3_LEPDI</name>
<accession>A0ABT9FZN3</accession>
<gene>
    <name evidence="1" type="ORF">Q8X39_03165</name>
</gene>
<reference evidence="1 2" key="1">
    <citation type="submission" date="2023-08" db="EMBL/GenBank/DDBJ databases">
        <authorList>
            <person name="Roldan D.M."/>
            <person name="Menes R.J."/>
        </authorList>
    </citation>
    <scope>NUCLEOTIDE SEQUENCE [LARGE SCALE GENOMIC DNA]</scope>
    <source>
        <strain evidence="1 2">CCM 2812</strain>
    </source>
</reference>
<dbReference type="InterPro" id="IPR012675">
    <property type="entry name" value="Beta-grasp_dom_sf"/>
</dbReference>
<proteinExistence type="predicted"/>
<evidence type="ECO:0000313" key="2">
    <source>
        <dbReference type="Proteomes" id="UP001235760"/>
    </source>
</evidence>
<dbReference type="InterPro" id="IPR003749">
    <property type="entry name" value="ThiS/MoaD-like"/>
</dbReference>
<dbReference type="RefSeq" id="WP_305748155.1">
    <property type="nucleotide sequence ID" value="NZ_JAUZEE010000001.1"/>
</dbReference>
<comment type="caution">
    <text evidence="1">The sequence shown here is derived from an EMBL/GenBank/DDBJ whole genome shotgun (WGS) entry which is preliminary data.</text>
</comment>